<dbReference type="GO" id="GO:0009307">
    <property type="term" value="P:DNA restriction-modification system"/>
    <property type="evidence" value="ECO:0007669"/>
    <property type="project" value="InterPro"/>
</dbReference>
<dbReference type="Gene3D" id="3.40.50.150">
    <property type="entry name" value="Vaccinia Virus protein VP39"/>
    <property type="match status" value="1"/>
</dbReference>
<evidence type="ECO:0000256" key="6">
    <source>
        <dbReference type="ARBA" id="ARBA00047942"/>
    </source>
</evidence>
<dbReference type="GO" id="GO:0032259">
    <property type="term" value="P:methylation"/>
    <property type="evidence" value="ECO:0007669"/>
    <property type="project" value="UniProtKB-KW"/>
</dbReference>
<dbReference type="AlphaFoldDB" id="A0A178HMZ0"/>
<dbReference type="SUPFAM" id="SSF53335">
    <property type="entry name" value="S-adenosyl-L-methionine-dependent methyltransferases"/>
    <property type="match status" value="1"/>
</dbReference>
<dbReference type="PRINTS" id="PR00505">
    <property type="entry name" value="D12N6MTFRASE"/>
</dbReference>
<reference evidence="7 8" key="1">
    <citation type="submission" date="2016-03" db="EMBL/GenBank/DDBJ databases">
        <title>Genome sequencing of Devosia sp. S37.</title>
        <authorList>
            <person name="Mohd Nor M."/>
        </authorList>
    </citation>
    <scope>NUCLEOTIDE SEQUENCE [LARGE SCALE GENOMIC DNA]</scope>
    <source>
        <strain evidence="7 8">S37</strain>
    </source>
</reference>
<dbReference type="InterPro" id="IPR029063">
    <property type="entry name" value="SAM-dependent_MTases_sf"/>
</dbReference>
<dbReference type="PANTHER" id="PTHR30481:SF4">
    <property type="entry name" value="SITE-SPECIFIC DNA-METHYLTRANSFERASE (ADENINE-SPECIFIC)"/>
    <property type="match status" value="1"/>
</dbReference>
<dbReference type="GO" id="GO:0009007">
    <property type="term" value="F:site-specific DNA-methyltransferase (adenine-specific) activity"/>
    <property type="evidence" value="ECO:0007669"/>
    <property type="project" value="UniProtKB-EC"/>
</dbReference>
<keyword evidence="3 7" id="KW-0489">Methyltransferase</keyword>
<dbReference type="Pfam" id="PF02086">
    <property type="entry name" value="MethyltransfD12"/>
    <property type="match status" value="1"/>
</dbReference>
<dbReference type="EC" id="2.1.1.72" evidence="2"/>
<keyword evidence="8" id="KW-1185">Reference proteome</keyword>
<comment type="caution">
    <text evidence="7">The sequence shown here is derived from an EMBL/GenBank/DDBJ whole genome shotgun (WGS) entry which is preliminary data.</text>
</comment>
<accession>A0A178HMZ0</accession>
<dbReference type="GO" id="GO:0043565">
    <property type="term" value="F:sequence-specific DNA binding"/>
    <property type="evidence" value="ECO:0007669"/>
    <property type="project" value="TreeGrafter"/>
</dbReference>
<dbReference type="RefSeq" id="WP_067459956.1">
    <property type="nucleotide sequence ID" value="NZ_LVVY01000130.1"/>
</dbReference>
<name>A0A178HMZ0_9HYPH</name>
<dbReference type="EMBL" id="LVVY01000130">
    <property type="protein sequence ID" value="OAM73780.1"/>
    <property type="molecule type" value="Genomic_DNA"/>
</dbReference>
<dbReference type="Gene3D" id="1.10.1020.10">
    <property type="entry name" value="Adenine-specific Methyltransferase, Domain 2"/>
    <property type="match status" value="1"/>
</dbReference>
<evidence type="ECO:0000256" key="2">
    <source>
        <dbReference type="ARBA" id="ARBA00011900"/>
    </source>
</evidence>
<evidence type="ECO:0000313" key="7">
    <source>
        <dbReference type="EMBL" id="OAM73780.1"/>
    </source>
</evidence>
<dbReference type="STRING" id="1770058.A3840_17455"/>
<dbReference type="InterPro" id="IPR023095">
    <property type="entry name" value="Ade_MeTrfase_dom_2"/>
</dbReference>
<keyword evidence="4 7" id="KW-0808">Transferase</keyword>
<evidence type="ECO:0000256" key="5">
    <source>
        <dbReference type="ARBA" id="ARBA00022691"/>
    </source>
</evidence>
<comment type="similarity">
    <text evidence="1">Belongs to the N(4)/N(6)-methyltransferase family.</text>
</comment>
<gene>
    <name evidence="7" type="ORF">A3840_17455</name>
</gene>
<sequence length="270" mass="30754">MTDRIIVKPLAPLAPYIGGKRNLAKVIIKRIDATPHDCYAEVFVGMAGVFLRRQHAPKAEVINDYSQDVATFFRVLQRHYVAFIDMMRFQLTTRAEFERLARTDPATLTDLERSARFLYLQNTAFGGKVAGRNFGVAVDRPARFDITRLGPMLEEVHARLARVVIERLPYDEFISRYDRPGTLFYLDPPYWGNEGDYGPGMFERKDFMRMAALLHQVQGRFILSINDREEVRDLFAGFHLEPVETTYTLSSKGAKKVGELIISGGGNGDR</sequence>
<dbReference type="OrthoDB" id="9805629at2"/>
<comment type="catalytic activity">
    <reaction evidence="6">
        <text>a 2'-deoxyadenosine in DNA + S-adenosyl-L-methionine = an N(6)-methyl-2'-deoxyadenosine in DNA + S-adenosyl-L-homocysteine + H(+)</text>
        <dbReference type="Rhea" id="RHEA:15197"/>
        <dbReference type="Rhea" id="RHEA-COMP:12418"/>
        <dbReference type="Rhea" id="RHEA-COMP:12419"/>
        <dbReference type="ChEBI" id="CHEBI:15378"/>
        <dbReference type="ChEBI" id="CHEBI:57856"/>
        <dbReference type="ChEBI" id="CHEBI:59789"/>
        <dbReference type="ChEBI" id="CHEBI:90615"/>
        <dbReference type="ChEBI" id="CHEBI:90616"/>
        <dbReference type="EC" id="2.1.1.72"/>
    </reaction>
</comment>
<evidence type="ECO:0000313" key="8">
    <source>
        <dbReference type="Proteomes" id="UP000078389"/>
    </source>
</evidence>
<evidence type="ECO:0000256" key="3">
    <source>
        <dbReference type="ARBA" id="ARBA00022603"/>
    </source>
</evidence>
<protein>
    <recommendedName>
        <fullName evidence="2">site-specific DNA-methyltransferase (adenine-specific)</fullName>
        <ecNumber evidence="2">2.1.1.72</ecNumber>
    </recommendedName>
</protein>
<organism evidence="7 8">
    <name type="scientific">Devosia elaeis</name>
    <dbReference type="NCBI Taxonomy" id="1770058"/>
    <lineage>
        <taxon>Bacteria</taxon>
        <taxon>Pseudomonadati</taxon>
        <taxon>Pseudomonadota</taxon>
        <taxon>Alphaproteobacteria</taxon>
        <taxon>Hyphomicrobiales</taxon>
        <taxon>Devosiaceae</taxon>
        <taxon>Devosia</taxon>
    </lineage>
</organism>
<dbReference type="InterPro" id="IPR012327">
    <property type="entry name" value="MeTrfase_D12"/>
</dbReference>
<proteinExistence type="inferred from homology"/>
<evidence type="ECO:0000256" key="4">
    <source>
        <dbReference type="ARBA" id="ARBA00022679"/>
    </source>
</evidence>
<dbReference type="PANTHER" id="PTHR30481">
    <property type="entry name" value="DNA ADENINE METHYLASE"/>
    <property type="match status" value="1"/>
</dbReference>
<dbReference type="GO" id="GO:1904047">
    <property type="term" value="F:S-adenosyl-L-methionine binding"/>
    <property type="evidence" value="ECO:0007669"/>
    <property type="project" value="TreeGrafter"/>
</dbReference>
<dbReference type="Proteomes" id="UP000078389">
    <property type="component" value="Unassembled WGS sequence"/>
</dbReference>
<evidence type="ECO:0000256" key="1">
    <source>
        <dbReference type="ARBA" id="ARBA00006594"/>
    </source>
</evidence>
<keyword evidence="5" id="KW-0949">S-adenosyl-L-methionine</keyword>
<dbReference type="GO" id="GO:0006298">
    <property type="term" value="P:mismatch repair"/>
    <property type="evidence" value="ECO:0007669"/>
    <property type="project" value="TreeGrafter"/>
</dbReference>